<feature type="domain" description="Ig-like" evidence="6">
    <location>
        <begin position="259"/>
        <end position="337"/>
    </location>
</feature>
<comment type="caution">
    <text evidence="1">Lacks conserved residue(s) required for the propagation of feature annotation.</text>
</comment>
<evidence type="ECO:0000259" key="6">
    <source>
        <dbReference type="PROSITE" id="PS50835"/>
    </source>
</evidence>
<organism evidence="7 8">
    <name type="scientific">Pocillopora meandrina</name>
    <dbReference type="NCBI Taxonomy" id="46732"/>
    <lineage>
        <taxon>Eukaryota</taxon>
        <taxon>Metazoa</taxon>
        <taxon>Cnidaria</taxon>
        <taxon>Anthozoa</taxon>
        <taxon>Hexacorallia</taxon>
        <taxon>Scleractinia</taxon>
        <taxon>Astrocoeniina</taxon>
        <taxon>Pocilloporidae</taxon>
        <taxon>Pocillopora</taxon>
    </lineage>
</organism>
<dbReference type="Proteomes" id="UP001159428">
    <property type="component" value="Unassembled WGS sequence"/>
</dbReference>
<feature type="domain" description="Ig-like" evidence="6">
    <location>
        <begin position="6"/>
        <end position="84"/>
    </location>
</feature>
<keyword evidence="1" id="KW-1015">Disulfide bond</keyword>
<keyword evidence="1" id="KW-0245">EGF-like domain</keyword>
<feature type="domain" description="EGF-like" evidence="5">
    <location>
        <begin position="673"/>
        <end position="708"/>
    </location>
</feature>
<feature type="disulfide bond" evidence="1">
    <location>
        <begin position="698"/>
        <end position="707"/>
    </location>
</feature>
<feature type="non-terminal residue" evidence="7">
    <location>
        <position position="1"/>
    </location>
</feature>
<evidence type="ECO:0000259" key="4">
    <source>
        <dbReference type="PROSITE" id="PS50024"/>
    </source>
</evidence>
<dbReference type="EMBL" id="CALNXJ010000079">
    <property type="protein sequence ID" value="CAH3161318.1"/>
    <property type="molecule type" value="Genomic_DNA"/>
</dbReference>
<protein>
    <submittedName>
        <fullName evidence="7">Uncharacterized protein</fullName>
    </submittedName>
</protein>
<keyword evidence="3" id="KW-0812">Transmembrane</keyword>
<feature type="region of interest" description="Disordered" evidence="2">
    <location>
        <begin position="886"/>
        <end position="910"/>
    </location>
</feature>
<dbReference type="InterPro" id="IPR050958">
    <property type="entry name" value="Cell_Adh-Cytoskel_Orgn"/>
</dbReference>
<dbReference type="PANTHER" id="PTHR45080:SF33">
    <property type="entry name" value="IG-LIKE DOMAIN-CONTAINING PROTEIN"/>
    <property type="match status" value="1"/>
</dbReference>
<gene>
    <name evidence="7" type="ORF">PMEA_00032792</name>
</gene>
<dbReference type="InterPro" id="IPR000082">
    <property type="entry name" value="SEA_dom"/>
</dbReference>
<dbReference type="InterPro" id="IPR003599">
    <property type="entry name" value="Ig_sub"/>
</dbReference>
<evidence type="ECO:0000313" key="7">
    <source>
        <dbReference type="EMBL" id="CAH3161318.1"/>
    </source>
</evidence>
<dbReference type="InterPro" id="IPR036179">
    <property type="entry name" value="Ig-like_dom_sf"/>
</dbReference>
<dbReference type="Pfam" id="PF13895">
    <property type="entry name" value="Ig_2"/>
    <property type="match status" value="2"/>
</dbReference>
<feature type="disulfide bond" evidence="1">
    <location>
        <begin position="677"/>
        <end position="687"/>
    </location>
</feature>
<evidence type="ECO:0000256" key="2">
    <source>
        <dbReference type="SAM" id="MobiDB-lite"/>
    </source>
</evidence>
<sequence>FSFTVPSSITQITQDQNVTEGDNLTLTCNASGRPQPKVSWIKPGGQRQYGHMLEFTNINRSQAGEYKCEASNECSNATETATIDVQYKAENVQLMSSAMNDKACTGKVISFTCSADANPRVTSYQLFENGKAILNTSASGTWSKTLESEGVFIYKCVANNSLGSEYSMNVPFTVNVPSSITQITQDQKVTEGDNLTLTCNASGMPQPNVSWIKPGGQRQYGHMLEFTNINRSQAGEYKCEASNKCNNATETATIDVQLPSSITQITQDQNVTEGDNVTLTCNASGMPRPNVSWIKLGGQRQYGHMLEFTNINRSQAGEYKCEASNECGNGTEMATIDVQYKPENVQLMSSAMNDKVCTGKVISFTCSADANPRVTSYQLFENQKAILNTSASGTWSKTLESEGVFIYKCVANNSLGSEYSMDLSVTVNVPSSITQITQDQNVTEGDNLTLTCNASGMPQPNVSWIKPGGQRHNGHMLEFTNINRSQAGEYKCKASNECGNGTETATIHVLYTPRITNISDEQIVNNGDVVSLFCITEGNPAPKITWTKVADNSQVNFPLTIRDSQDEGMYRCTAENGVGSPVTKFVNMTVHFPAAIVAMGNHTVVKNGTIELYCYVSGTPPATVLWTHVKSGKTWNQKKWTVSDIQVEELGEYRCNASNKYGGDIKSTFILYEGGFCEKRCTDGKLCLKFGVTYFCICPEGKRGEKCEKTDTPKKYFVVGLKLKGEFKQAYEDLENPETQTLVKKIEKNMMEEFNGTGLLSVKVLKLRQGSIIADLELKFNNSVGESNVNALLTQAANKGKIGDMEVEEFSVGNNFPGPTTTSQPPEDCGTFFEGEDCKKAKPGLIVLCVIGGVAVLAIIVAIIAYGLHKKKSNVASFSNVNYAPRADPDGTAGSAERTLQGNNYGNVNSGYEYDKTNGQDHSTEMVTFKGTNPAQTPGIAINDSSMTKVRQ</sequence>
<dbReference type="InterPro" id="IPR003598">
    <property type="entry name" value="Ig_sub2"/>
</dbReference>
<name>A0AAU9XY39_9CNID</name>
<dbReference type="GO" id="GO:0007156">
    <property type="term" value="P:homophilic cell adhesion via plasma membrane adhesion molecules"/>
    <property type="evidence" value="ECO:0007669"/>
    <property type="project" value="TreeGrafter"/>
</dbReference>
<dbReference type="SMART" id="SM00408">
    <property type="entry name" value="IGc2"/>
    <property type="match status" value="6"/>
</dbReference>
<dbReference type="GO" id="GO:0008046">
    <property type="term" value="F:axon guidance receptor activity"/>
    <property type="evidence" value="ECO:0007669"/>
    <property type="project" value="TreeGrafter"/>
</dbReference>
<dbReference type="PANTHER" id="PTHR45080">
    <property type="entry name" value="CONTACTIN 5"/>
    <property type="match status" value="1"/>
</dbReference>
<dbReference type="PROSITE" id="PS00022">
    <property type="entry name" value="EGF_1"/>
    <property type="match status" value="1"/>
</dbReference>
<dbReference type="PROSITE" id="PS50835">
    <property type="entry name" value="IG_LIKE"/>
    <property type="match status" value="6"/>
</dbReference>
<reference evidence="7 8" key="1">
    <citation type="submission" date="2022-05" db="EMBL/GenBank/DDBJ databases">
        <authorList>
            <consortium name="Genoscope - CEA"/>
            <person name="William W."/>
        </authorList>
    </citation>
    <scope>NUCLEOTIDE SEQUENCE [LARGE SCALE GENOMIC DNA]</scope>
</reference>
<feature type="domain" description="SEA" evidence="4">
    <location>
        <begin position="713"/>
        <end position="819"/>
    </location>
</feature>
<feature type="non-terminal residue" evidence="7">
    <location>
        <position position="952"/>
    </location>
</feature>
<feature type="domain" description="Ig-like" evidence="6">
    <location>
        <begin position="177"/>
        <end position="255"/>
    </location>
</feature>
<dbReference type="PROSITE" id="PS50024">
    <property type="entry name" value="SEA"/>
    <property type="match status" value="1"/>
</dbReference>
<dbReference type="GO" id="GO:0043025">
    <property type="term" value="C:neuronal cell body"/>
    <property type="evidence" value="ECO:0007669"/>
    <property type="project" value="TreeGrafter"/>
</dbReference>
<dbReference type="InterPro" id="IPR013783">
    <property type="entry name" value="Ig-like_fold"/>
</dbReference>
<keyword evidence="3" id="KW-1133">Transmembrane helix</keyword>
<feature type="domain" description="Ig-like" evidence="6">
    <location>
        <begin position="593"/>
        <end position="671"/>
    </location>
</feature>
<feature type="compositionally biased region" description="Polar residues" evidence="2">
    <location>
        <begin position="898"/>
        <end position="910"/>
    </location>
</feature>
<dbReference type="Gene3D" id="2.60.40.10">
    <property type="entry name" value="Immunoglobulins"/>
    <property type="match status" value="8"/>
</dbReference>
<dbReference type="InterPro" id="IPR000742">
    <property type="entry name" value="EGF"/>
</dbReference>
<dbReference type="PROSITE" id="PS50026">
    <property type="entry name" value="EGF_3"/>
    <property type="match status" value="1"/>
</dbReference>
<proteinExistence type="predicted"/>
<keyword evidence="3" id="KW-0472">Membrane</keyword>
<keyword evidence="8" id="KW-1185">Reference proteome</keyword>
<evidence type="ECO:0000256" key="1">
    <source>
        <dbReference type="PROSITE-ProRule" id="PRU00076"/>
    </source>
</evidence>
<evidence type="ECO:0000256" key="3">
    <source>
        <dbReference type="SAM" id="Phobius"/>
    </source>
</evidence>
<dbReference type="SUPFAM" id="SSF48726">
    <property type="entry name" value="Immunoglobulin"/>
    <property type="match status" value="6"/>
</dbReference>
<dbReference type="SMART" id="SM00409">
    <property type="entry name" value="IG"/>
    <property type="match status" value="6"/>
</dbReference>
<comment type="caution">
    <text evidence="7">The sequence shown here is derived from an EMBL/GenBank/DDBJ whole genome shotgun (WGS) entry which is preliminary data.</text>
</comment>
<dbReference type="Pfam" id="PF13927">
    <property type="entry name" value="Ig_3"/>
    <property type="match status" value="6"/>
</dbReference>
<dbReference type="GO" id="GO:0030424">
    <property type="term" value="C:axon"/>
    <property type="evidence" value="ECO:0007669"/>
    <property type="project" value="TreeGrafter"/>
</dbReference>
<dbReference type="GO" id="GO:0050808">
    <property type="term" value="P:synapse organization"/>
    <property type="evidence" value="ECO:0007669"/>
    <property type="project" value="TreeGrafter"/>
</dbReference>
<dbReference type="AlphaFoldDB" id="A0AAU9XY39"/>
<dbReference type="GO" id="GO:0005886">
    <property type="term" value="C:plasma membrane"/>
    <property type="evidence" value="ECO:0007669"/>
    <property type="project" value="TreeGrafter"/>
</dbReference>
<feature type="domain" description="Ig-like" evidence="6">
    <location>
        <begin position="430"/>
        <end position="508"/>
    </location>
</feature>
<feature type="domain" description="Ig-like" evidence="6">
    <location>
        <begin position="513"/>
        <end position="589"/>
    </location>
</feature>
<accession>A0AAU9XY39</accession>
<feature type="transmembrane region" description="Helical" evidence="3">
    <location>
        <begin position="845"/>
        <end position="868"/>
    </location>
</feature>
<evidence type="ECO:0000313" key="8">
    <source>
        <dbReference type="Proteomes" id="UP001159428"/>
    </source>
</evidence>
<dbReference type="InterPro" id="IPR007110">
    <property type="entry name" value="Ig-like_dom"/>
</dbReference>
<evidence type="ECO:0000259" key="5">
    <source>
        <dbReference type="PROSITE" id="PS50026"/>
    </source>
</evidence>